<proteinExistence type="predicted"/>
<keyword evidence="4" id="KW-1185">Reference proteome</keyword>
<evidence type="ECO:0000313" key="4">
    <source>
        <dbReference type="Proteomes" id="UP000485058"/>
    </source>
</evidence>
<keyword evidence="2" id="KW-1133">Transmembrane helix</keyword>
<dbReference type="AlphaFoldDB" id="A0A6A0A0J9"/>
<feature type="region of interest" description="Disordered" evidence="1">
    <location>
        <begin position="1"/>
        <end position="24"/>
    </location>
</feature>
<keyword evidence="2" id="KW-0472">Membrane</keyword>
<protein>
    <submittedName>
        <fullName evidence="3">Uncharacterized protein</fullName>
    </submittedName>
</protein>
<accession>A0A6A0A0J9</accession>
<feature type="transmembrane region" description="Helical" evidence="2">
    <location>
        <begin position="182"/>
        <end position="202"/>
    </location>
</feature>
<evidence type="ECO:0000256" key="1">
    <source>
        <dbReference type="SAM" id="MobiDB-lite"/>
    </source>
</evidence>
<keyword evidence="2" id="KW-0812">Transmembrane</keyword>
<evidence type="ECO:0000313" key="3">
    <source>
        <dbReference type="EMBL" id="GFH24926.1"/>
    </source>
</evidence>
<feature type="non-terminal residue" evidence="3">
    <location>
        <position position="1"/>
    </location>
</feature>
<dbReference type="Proteomes" id="UP000485058">
    <property type="component" value="Unassembled WGS sequence"/>
</dbReference>
<feature type="compositionally biased region" description="Basic residues" evidence="1">
    <location>
        <begin position="1"/>
        <end position="11"/>
    </location>
</feature>
<comment type="caution">
    <text evidence="3">The sequence shown here is derived from an EMBL/GenBank/DDBJ whole genome shotgun (WGS) entry which is preliminary data.</text>
</comment>
<gene>
    <name evidence="3" type="ORF">HaLaN_22806</name>
</gene>
<reference evidence="3 4" key="1">
    <citation type="submission" date="2020-02" db="EMBL/GenBank/DDBJ databases">
        <title>Draft genome sequence of Haematococcus lacustris strain NIES-144.</title>
        <authorList>
            <person name="Morimoto D."/>
            <person name="Nakagawa S."/>
            <person name="Yoshida T."/>
            <person name="Sawayama S."/>
        </authorList>
    </citation>
    <scope>NUCLEOTIDE SEQUENCE [LARGE SCALE GENOMIC DNA]</scope>
    <source>
        <strain evidence="3 4">NIES-144</strain>
    </source>
</reference>
<organism evidence="3 4">
    <name type="scientific">Haematococcus lacustris</name>
    <name type="common">Green alga</name>
    <name type="synonym">Haematococcus pluvialis</name>
    <dbReference type="NCBI Taxonomy" id="44745"/>
    <lineage>
        <taxon>Eukaryota</taxon>
        <taxon>Viridiplantae</taxon>
        <taxon>Chlorophyta</taxon>
        <taxon>core chlorophytes</taxon>
        <taxon>Chlorophyceae</taxon>
        <taxon>CS clade</taxon>
        <taxon>Chlamydomonadales</taxon>
        <taxon>Haematococcaceae</taxon>
        <taxon>Haematococcus</taxon>
    </lineage>
</organism>
<name>A0A6A0A0J9_HAELA</name>
<evidence type="ECO:0000256" key="2">
    <source>
        <dbReference type="SAM" id="Phobius"/>
    </source>
</evidence>
<feature type="non-terminal residue" evidence="3">
    <location>
        <position position="208"/>
    </location>
</feature>
<dbReference type="EMBL" id="BLLF01002671">
    <property type="protein sequence ID" value="GFH24926.1"/>
    <property type="molecule type" value="Genomic_DNA"/>
</dbReference>
<sequence length="208" mass="22031">MELPSHHRTAAPHHPTTWCPLTHTEEQGPEGRFELLDSIYLRVAGATLIPSAAVEYCLMASEVWTPQLAALYPTMAALSLAINLKVFSEANTQLARQGKAAPSLGLGQLLPQNSAAWVYSLAAACYASTSLFLGTESATALLLKHTWAPGLLLTAVASLNLRDAADRGRLGASTFKRLNLGIAGLGAVYSVVFVACLVTKVTEVDSLS</sequence>